<name>A0A4R1MQ42_9FIRM</name>
<comment type="caution">
    <text evidence="1">The sequence shown here is derived from an EMBL/GenBank/DDBJ whole genome shotgun (WGS) entry which is preliminary data.</text>
</comment>
<dbReference type="EMBL" id="SMGQ01000013">
    <property type="protein sequence ID" value="TCK92639.1"/>
    <property type="molecule type" value="Genomic_DNA"/>
</dbReference>
<dbReference type="RefSeq" id="WP_132282506.1">
    <property type="nucleotide sequence ID" value="NZ_SMGQ01000013.1"/>
</dbReference>
<dbReference type="OrthoDB" id="9820739at2"/>
<accession>A0A4R1MQ42</accession>
<proteinExistence type="predicted"/>
<organism evidence="1 2">
    <name type="scientific">Natranaerovirga hydrolytica</name>
    <dbReference type="NCBI Taxonomy" id="680378"/>
    <lineage>
        <taxon>Bacteria</taxon>
        <taxon>Bacillati</taxon>
        <taxon>Bacillota</taxon>
        <taxon>Clostridia</taxon>
        <taxon>Lachnospirales</taxon>
        <taxon>Natranaerovirgaceae</taxon>
        <taxon>Natranaerovirga</taxon>
    </lineage>
</organism>
<dbReference type="Proteomes" id="UP000294545">
    <property type="component" value="Unassembled WGS sequence"/>
</dbReference>
<protein>
    <recommendedName>
        <fullName evidence="3">Lipoprotein</fullName>
    </recommendedName>
</protein>
<dbReference type="PROSITE" id="PS51257">
    <property type="entry name" value="PROKAR_LIPOPROTEIN"/>
    <property type="match status" value="1"/>
</dbReference>
<evidence type="ECO:0008006" key="3">
    <source>
        <dbReference type="Google" id="ProtNLM"/>
    </source>
</evidence>
<sequence>MKRFVVVILLISSMVIVSSCGRIKNSGINDYYGEYYFELPFNHSVSNTTDMLFFKTDYSMERMKELINEAGYNASLHENGNVKTILISAVKNEFTYYFVIYDKNHLGNTDVYTLSNAMSSIEMDASETVPSLYVFLAPIHILDTIADSDTKKIYNSFDHIAEFYRATGKNDVEIDDINKTITFKCEGNPNFNWVQGMVIMQYFETETGNYLEIKPLQ</sequence>
<gene>
    <name evidence="1" type="ORF">EDC19_1791</name>
</gene>
<keyword evidence="2" id="KW-1185">Reference proteome</keyword>
<dbReference type="AlphaFoldDB" id="A0A4R1MQ42"/>
<evidence type="ECO:0000313" key="1">
    <source>
        <dbReference type="EMBL" id="TCK92639.1"/>
    </source>
</evidence>
<evidence type="ECO:0000313" key="2">
    <source>
        <dbReference type="Proteomes" id="UP000294545"/>
    </source>
</evidence>
<reference evidence="1 2" key="1">
    <citation type="submission" date="2019-03" db="EMBL/GenBank/DDBJ databases">
        <title>Genomic Encyclopedia of Type Strains, Phase IV (KMG-IV): sequencing the most valuable type-strain genomes for metagenomic binning, comparative biology and taxonomic classification.</title>
        <authorList>
            <person name="Goeker M."/>
        </authorList>
    </citation>
    <scope>NUCLEOTIDE SEQUENCE [LARGE SCALE GENOMIC DNA]</scope>
    <source>
        <strain evidence="1 2">DSM 24176</strain>
    </source>
</reference>